<feature type="domain" description="Cytidylate kinase" evidence="10">
    <location>
        <begin position="21"/>
        <end position="235"/>
    </location>
</feature>
<comment type="similarity">
    <text evidence="1 8">Belongs to the cytidylate kinase family. Type 1 subfamily.</text>
</comment>
<keyword evidence="12" id="KW-1185">Reference proteome</keyword>
<evidence type="ECO:0000256" key="3">
    <source>
        <dbReference type="ARBA" id="ARBA00022741"/>
    </source>
</evidence>
<evidence type="ECO:0000256" key="7">
    <source>
        <dbReference type="ARBA" id="ARBA00048478"/>
    </source>
</evidence>
<evidence type="ECO:0000256" key="5">
    <source>
        <dbReference type="ARBA" id="ARBA00022840"/>
    </source>
</evidence>
<evidence type="ECO:0000313" key="11">
    <source>
        <dbReference type="EMBL" id="MFC5861284.1"/>
    </source>
</evidence>
<dbReference type="InterPro" id="IPR003136">
    <property type="entry name" value="Cytidylate_kin"/>
</dbReference>
<keyword evidence="3 8" id="KW-0547">Nucleotide-binding</keyword>
<dbReference type="PANTHER" id="PTHR21299:SF2">
    <property type="entry name" value="CYTIDYLATE KINASE"/>
    <property type="match status" value="1"/>
</dbReference>
<accession>A0ABW1EBD0</accession>
<comment type="catalytic activity">
    <reaction evidence="6 8">
        <text>dCMP + ATP = dCDP + ADP</text>
        <dbReference type="Rhea" id="RHEA:25094"/>
        <dbReference type="ChEBI" id="CHEBI:30616"/>
        <dbReference type="ChEBI" id="CHEBI:57566"/>
        <dbReference type="ChEBI" id="CHEBI:58593"/>
        <dbReference type="ChEBI" id="CHEBI:456216"/>
        <dbReference type="EC" id="2.7.4.25"/>
    </reaction>
</comment>
<evidence type="ECO:0000256" key="1">
    <source>
        <dbReference type="ARBA" id="ARBA00009427"/>
    </source>
</evidence>
<keyword evidence="8" id="KW-0963">Cytoplasm</keyword>
<dbReference type="NCBIfam" id="TIGR00017">
    <property type="entry name" value="cmk"/>
    <property type="match status" value="1"/>
</dbReference>
<dbReference type="InterPro" id="IPR027417">
    <property type="entry name" value="P-loop_NTPase"/>
</dbReference>
<dbReference type="Proteomes" id="UP001596091">
    <property type="component" value="Unassembled WGS sequence"/>
</dbReference>
<keyword evidence="4 8" id="KW-0418">Kinase</keyword>
<sequence length="246" mass="26437">MSLTDTSANSQKQPKANRPIIAIDGPAGAGKSTVARHLARYFGLLNLETGAMYRAFALKAMRAGIALDDVSALLALSAQISIRLVPAEGGNLVFLDDVDVTGQLRDQCVTDGASRVSVHPPIRTWMVSLQQQLGAEGGVVMEGRDIGTVVFPHANVKIFLDAAPEVRGMRRYEQMGSAQSVEVQPEAVVRELRARDERDRNRADSPLKAAEDAVILDSTNLTLEQVVTRAEEIVQEKLAIAPAGQA</sequence>
<feature type="compositionally biased region" description="Polar residues" evidence="9">
    <location>
        <begin position="1"/>
        <end position="14"/>
    </location>
</feature>
<feature type="binding site" evidence="8">
    <location>
        <begin position="25"/>
        <end position="33"/>
    </location>
    <ligand>
        <name>ATP</name>
        <dbReference type="ChEBI" id="CHEBI:30616"/>
    </ligand>
</feature>
<evidence type="ECO:0000256" key="9">
    <source>
        <dbReference type="SAM" id="MobiDB-lite"/>
    </source>
</evidence>
<evidence type="ECO:0000256" key="4">
    <source>
        <dbReference type="ARBA" id="ARBA00022777"/>
    </source>
</evidence>
<evidence type="ECO:0000313" key="12">
    <source>
        <dbReference type="Proteomes" id="UP001596091"/>
    </source>
</evidence>
<proteinExistence type="inferred from homology"/>
<name>A0ABW1EBD0_9BACT</name>
<comment type="caution">
    <text evidence="11">The sequence shown here is derived from an EMBL/GenBank/DDBJ whole genome shotgun (WGS) entry which is preliminary data.</text>
</comment>
<dbReference type="GO" id="GO:0016301">
    <property type="term" value="F:kinase activity"/>
    <property type="evidence" value="ECO:0007669"/>
    <property type="project" value="UniProtKB-KW"/>
</dbReference>
<evidence type="ECO:0000256" key="2">
    <source>
        <dbReference type="ARBA" id="ARBA00022679"/>
    </source>
</evidence>
<feature type="region of interest" description="Disordered" evidence="9">
    <location>
        <begin position="1"/>
        <end position="22"/>
    </location>
</feature>
<gene>
    <name evidence="8 11" type="primary">cmk</name>
    <name evidence="11" type="ORF">ACFPT7_03170</name>
</gene>
<keyword evidence="2 8" id="KW-0808">Transferase</keyword>
<dbReference type="EC" id="2.7.4.25" evidence="8"/>
<dbReference type="HAMAP" id="MF_00238">
    <property type="entry name" value="Cytidyl_kinase_type1"/>
    <property type="match status" value="1"/>
</dbReference>
<reference evidence="12" key="1">
    <citation type="journal article" date="2019" name="Int. J. Syst. Evol. Microbiol.">
        <title>The Global Catalogue of Microorganisms (GCM) 10K type strain sequencing project: providing services to taxonomists for standard genome sequencing and annotation.</title>
        <authorList>
            <consortium name="The Broad Institute Genomics Platform"/>
            <consortium name="The Broad Institute Genome Sequencing Center for Infectious Disease"/>
            <person name="Wu L."/>
            <person name="Ma J."/>
        </authorList>
    </citation>
    <scope>NUCLEOTIDE SEQUENCE [LARGE SCALE GENOMIC DNA]</scope>
    <source>
        <strain evidence="12">JCM 4087</strain>
    </source>
</reference>
<comment type="subcellular location">
    <subcellularLocation>
        <location evidence="8">Cytoplasm</location>
    </subcellularLocation>
</comment>
<evidence type="ECO:0000259" key="10">
    <source>
        <dbReference type="Pfam" id="PF02224"/>
    </source>
</evidence>
<dbReference type="SUPFAM" id="SSF52540">
    <property type="entry name" value="P-loop containing nucleoside triphosphate hydrolases"/>
    <property type="match status" value="1"/>
</dbReference>
<dbReference type="Gene3D" id="3.40.50.300">
    <property type="entry name" value="P-loop containing nucleotide triphosphate hydrolases"/>
    <property type="match status" value="1"/>
</dbReference>
<dbReference type="PANTHER" id="PTHR21299">
    <property type="entry name" value="CYTIDYLATE KINASE/PANTOATE-BETA-ALANINE LIGASE"/>
    <property type="match status" value="1"/>
</dbReference>
<organism evidence="11 12">
    <name type="scientific">Acidicapsa dinghuensis</name>
    <dbReference type="NCBI Taxonomy" id="2218256"/>
    <lineage>
        <taxon>Bacteria</taxon>
        <taxon>Pseudomonadati</taxon>
        <taxon>Acidobacteriota</taxon>
        <taxon>Terriglobia</taxon>
        <taxon>Terriglobales</taxon>
        <taxon>Acidobacteriaceae</taxon>
        <taxon>Acidicapsa</taxon>
    </lineage>
</organism>
<dbReference type="EMBL" id="JBHSPH010000001">
    <property type="protein sequence ID" value="MFC5861284.1"/>
    <property type="molecule type" value="Genomic_DNA"/>
</dbReference>
<dbReference type="Pfam" id="PF02224">
    <property type="entry name" value="Cytidylate_kin"/>
    <property type="match status" value="1"/>
</dbReference>
<dbReference type="RefSeq" id="WP_263334019.1">
    <property type="nucleotide sequence ID" value="NZ_JAGSYH010000002.1"/>
</dbReference>
<keyword evidence="5 8" id="KW-0067">ATP-binding</keyword>
<dbReference type="InterPro" id="IPR011994">
    <property type="entry name" value="Cytidylate_kinase_dom"/>
</dbReference>
<protein>
    <recommendedName>
        <fullName evidence="8">Cytidylate kinase</fullName>
        <shortName evidence="8">CK</shortName>
        <ecNumber evidence="8">2.7.4.25</ecNumber>
    </recommendedName>
    <alternativeName>
        <fullName evidence="8">Cytidine monophosphate kinase</fullName>
        <shortName evidence="8">CMP kinase</shortName>
    </alternativeName>
</protein>
<comment type="catalytic activity">
    <reaction evidence="7 8">
        <text>CMP + ATP = CDP + ADP</text>
        <dbReference type="Rhea" id="RHEA:11600"/>
        <dbReference type="ChEBI" id="CHEBI:30616"/>
        <dbReference type="ChEBI" id="CHEBI:58069"/>
        <dbReference type="ChEBI" id="CHEBI:60377"/>
        <dbReference type="ChEBI" id="CHEBI:456216"/>
        <dbReference type="EC" id="2.7.4.25"/>
    </reaction>
</comment>
<evidence type="ECO:0000256" key="8">
    <source>
        <dbReference type="HAMAP-Rule" id="MF_00238"/>
    </source>
</evidence>
<dbReference type="CDD" id="cd02020">
    <property type="entry name" value="CMPK"/>
    <property type="match status" value="1"/>
</dbReference>
<evidence type="ECO:0000256" key="6">
    <source>
        <dbReference type="ARBA" id="ARBA00047615"/>
    </source>
</evidence>